<dbReference type="PANTHER" id="PTHR16121:SF2">
    <property type="entry name" value="CAP-SPECIFIC MRNA (NUCLEOSIDE-2'-O-)-METHYLTRANSFERASE 2"/>
    <property type="match status" value="1"/>
</dbReference>
<keyword evidence="1" id="KW-1185">Reference proteome</keyword>
<name>A0A0K0D375_ANGCA</name>
<dbReference type="WBParaSite" id="ACAC_0000452001-mRNA-1">
    <property type="protein sequence ID" value="ACAC_0000452001-mRNA-1"/>
    <property type="gene ID" value="ACAC_0000452001"/>
</dbReference>
<dbReference type="GO" id="GO:0006370">
    <property type="term" value="P:7-methylguanosine mRNA capping"/>
    <property type="evidence" value="ECO:0007669"/>
    <property type="project" value="TreeGrafter"/>
</dbReference>
<reference evidence="1" key="1">
    <citation type="submission" date="2012-09" db="EMBL/GenBank/DDBJ databases">
        <authorList>
            <person name="Martin A.A."/>
        </authorList>
    </citation>
    <scope>NUCLEOTIDE SEQUENCE</scope>
</reference>
<sequence length="137" mass="16188">QNDIKTEVLFREFFLVFFHGHDNQFEDFRSFHLCEAPGHFISALDRFICTFHSNMDWFWEANSLNPHHETTSTCDMILEDEIILDQPSRWHFGKDGSGDIRKWDYEYLSSLVGSGRYYLVTADGSFYTQVKCILSNR</sequence>
<dbReference type="GO" id="GO:0004483">
    <property type="term" value="F:methyltransferase cap1 activity"/>
    <property type="evidence" value="ECO:0007669"/>
    <property type="project" value="TreeGrafter"/>
</dbReference>
<dbReference type="InterPro" id="IPR050851">
    <property type="entry name" value="mRNA_Cap_2O-Ribose_MeTrfase"/>
</dbReference>
<reference evidence="2" key="2">
    <citation type="submission" date="2017-02" db="UniProtKB">
        <authorList>
            <consortium name="WormBaseParasite"/>
        </authorList>
    </citation>
    <scope>IDENTIFICATION</scope>
</reference>
<accession>A0A0K0D375</accession>
<evidence type="ECO:0000313" key="1">
    <source>
        <dbReference type="Proteomes" id="UP000035642"/>
    </source>
</evidence>
<protein>
    <submittedName>
        <fullName evidence="2">PKD_channel domain-containing protein</fullName>
    </submittedName>
</protein>
<proteinExistence type="predicted"/>
<dbReference type="STRING" id="6313.A0A0K0D375"/>
<dbReference type="Proteomes" id="UP000035642">
    <property type="component" value="Unassembled WGS sequence"/>
</dbReference>
<evidence type="ECO:0000313" key="2">
    <source>
        <dbReference type="WBParaSite" id="ACAC_0000452001-mRNA-1"/>
    </source>
</evidence>
<dbReference type="GO" id="GO:0005634">
    <property type="term" value="C:nucleus"/>
    <property type="evidence" value="ECO:0007669"/>
    <property type="project" value="TreeGrafter"/>
</dbReference>
<dbReference type="PANTHER" id="PTHR16121">
    <property type="entry name" value="CAP-SPECIFIC MRNA (NUCLEOSIDE-2'-O-)-METHYLTRANSFERASE 1-RELATED"/>
    <property type="match status" value="1"/>
</dbReference>
<dbReference type="AlphaFoldDB" id="A0A0K0D375"/>
<dbReference type="GO" id="GO:0005737">
    <property type="term" value="C:cytoplasm"/>
    <property type="evidence" value="ECO:0007669"/>
    <property type="project" value="TreeGrafter"/>
</dbReference>
<organism evidence="1 2">
    <name type="scientific">Angiostrongylus cantonensis</name>
    <name type="common">Rat lungworm</name>
    <dbReference type="NCBI Taxonomy" id="6313"/>
    <lineage>
        <taxon>Eukaryota</taxon>
        <taxon>Metazoa</taxon>
        <taxon>Ecdysozoa</taxon>
        <taxon>Nematoda</taxon>
        <taxon>Chromadorea</taxon>
        <taxon>Rhabditida</taxon>
        <taxon>Rhabditina</taxon>
        <taxon>Rhabditomorpha</taxon>
        <taxon>Strongyloidea</taxon>
        <taxon>Metastrongylidae</taxon>
        <taxon>Angiostrongylus</taxon>
    </lineage>
</organism>